<dbReference type="AlphaFoldDB" id="A0A0B7MQT0"/>
<dbReference type="PANTHER" id="PTHR43667">
    <property type="entry name" value="CYCLOPROPANE-FATTY-ACYL-PHOSPHOLIPID SYNTHASE"/>
    <property type="match status" value="1"/>
</dbReference>
<evidence type="ECO:0000259" key="7">
    <source>
        <dbReference type="Pfam" id="PF25371"/>
    </source>
</evidence>
<dbReference type="SUPFAM" id="SSF53335">
    <property type="entry name" value="S-adenosyl-L-methionine-dependent methyltransferases"/>
    <property type="match status" value="1"/>
</dbReference>
<dbReference type="InterPro" id="IPR057206">
    <property type="entry name" value="DUF7884"/>
</dbReference>
<evidence type="ECO:0000256" key="4">
    <source>
        <dbReference type="ARBA" id="ARBA00022691"/>
    </source>
</evidence>
<keyword evidence="9" id="KW-1185">Reference proteome</keyword>
<keyword evidence="4" id="KW-0949">S-adenosyl-L-methionine</keyword>
<dbReference type="GO" id="GO:0008825">
    <property type="term" value="F:cyclopropane-fatty-acyl-phospholipid synthase activity"/>
    <property type="evidence" value="ECO:0007669"/>
    <property type="project" value="UniProtKB-EC"/>
</dbReference>
<keyword evidence="5" id="KW-0443">Lipid metabolism</keyword>
<dbReference type="InterPro" id="IPR003333">
    <property type="entry name" value="CMAS"/>
</dbReference>
<protein>
    <submittedName>
        <fullName evidence="8">Cyclopropane-fatty-acyl-phospholipid synthase</fullName>
        <ecNumber evidence="8">2.1.1.79</ecNumber>
    </submittedName>
</protein>
<proteinExistence type="inferred from homology"/>
<dbReference type="CDD" id="cd02440">
    <property type="entry name" value="AdoMet_MTases"/>
    <property type="match status" value="1"/>
</dbReference>
<dbReference type="PANTHER" id="PTHR43667:SF1">
    <property type="entry name" value="CYCLOPROPANE-FATTY-ACYL-PHOSPHOLIPID SYNTHASE"/>
    <property type="match status" value="1"/>
</dbReference>
<organism evidence="8 9">
    <name type="scientific">Syntrophaceticus schinkii</name>
    <dbReference type="NCBI Taxonomy" id="499207"/>
    <lineage>
        <taxon>Bacteria</taxon>
        <taxon>Bacillati</taxon>
        <taxon>Bacillota</taxon>
        <taxon>Clostridia</taxon>
        <taxon>Thermoanaerobacterales</taxon>
        <taxon>Thermoanaerobacterales Family III. Incertae Sedis</taxon>
        <taxon>Syntrophaceticus</taxon>
    </lineage>
</organism>
<evidence type="ECO:0000256" key="2">
    <source>
        <dbReference type="ARBA" id="ARBA00022603"/>
    </source>
</evidence>
<keyword evidence="3 8" id="KW-0808">Transferase</keyword>
<evidence type="ECO:0000256" key="6">
    <source>
        <dbReference type="PIRSR" id="PIRSR003085-1"/>
    </source>
</evidence>
<dbReference type="RefSeq" id="WP_044666114.1">
    <property type="nucleotide sequence ID" value="NZ_CDRZ01000282.1"/>
</dbReference>
<dbReference type="Gene3D" id="3.40.50.150">
    <property type="entry name" value="Vaccinia Virus protein VP39"/>
    <property type="match status" value="1"/>
</dbReference>
<evidence type="ECO:0000313" key="9">
    <source>
        <dbReference type="Proteomes" id="UP000046155"/>
    </source>
</evidence>
<sequence length="390" mass="44991">MQKFFLNKLFGRIEGGSFAVKYWDGSVEHFGEGESKFTLILNKPLPEKEIINDPALFFGEAYMGGDIDYEGDLRAILDLVFKNKDMFEKESKVLGAISKLIPKSPNRNRKDIKYHYDIGNDFYGLWLDESMTYSCAYFEQPDNSLYQAQMNKVDYLLKKLNLKEGQALLDIGSGWGELIIRAAKQYGVKSLGVTLSEEQVAKSKQRIKDEGLEGQVDVKLQDYRELASSGVQFDRLVSVGMLEHVGRANIPDFTAAADSLLKDGGVFVLHTITKQVESESNAWMERYIFPGGYIPSIRELVATLPEHDFYIKDMESLRLHYARTLKFWADAFEKNLDAVRKKFDEPFIRMWQVYLNSCIYGFRYRVVDLHQFILEKGINNELPMTRHYLY</sequence>
<feature type="domain" description="DUF7884" evidence="7">
    <location>
        <begin position="5"/>
        <end position="91"/>
    </location>
</feature>
<dbReference type="Proteomes" id="UP000046155">
    <property type="component" value="Unassembled WGS sequence"/>
</dbReference>
<dbReference type="EMBL" id="CDRZ01000282">
    <property type="protein sequence ID" value="CEO90351.1"/>
    <property type="molecule type" value="Genomic_DNA"/>
</dbReference>
<gene>
    <name evidence="8" type="ORF">SSCH_810024</name>
</gene>
<keyword evidence="2 8" id="KW-0489">Methyltransferase</keyword>
<evidence type="ECO:0000256" key="5">
    <source>
        <dbReference type="ARBA" id="ARBA00023098"/>
    </source>
</evidence>
<evidence type="ECO:0000256" key="3">
    <source>
        <dbReference type="ARBA" id="ARBA00022679"/>
    </source>
</evidence>
<dbReference type="GO" id="GO:0008610">
    <property type="term" value="P:lipid biosynthetic process"/>
    <property type="evidence" value="ECO:0007669"/>
    <property type="project" value="InterPro"/>
</dbReference>
<dbReference type="Pfam" id="PF02353">
    <property type="entry name" value="CMAS"/>
    <property type="match status" value="1"/>
</dbReference>
<evidence type="ECO:0000256" key="1">
    <source>
        <dbReference type="ARBA" id="ARBA00010815"/>
    </source>
</evidence>
<comment type="similarity">
    <text evidence="1">Belongs to the CFA/CMAS family.</text>
</comment>
<name>A0A0B7MQT0_9FIRM</name>
<dbReference type="OrthoDB" id="9782855at2"/>
<dbReference type="PIRSF" id="PIRSF003085">
    <property type="entry name" value="CMAS"/>
    <property type="match status" value="1"/>
</dbReference>
<accession>A0A0B7MQT0</accession>
<dbReference type="InterPro" id="IPR029063">
    <property type="entry name" value="SAM-dependent_MTases_sf"/>
</dbReference>
<dbReference type="Pfam" id="PF25371">
    <property type="entry name" value="DUF7884"/>
    <property type="match status" value="1"/>
</dbReference>
<feature type="active site" evidence="6">
    <location>
        <position position="358"/>
    </location>
</feature>
<dbReference type="GO" id="GO:0032259">
    <property type="term" value="P:methylation"/>
    <property type="evidence" value="ECO:0007669"/>
    <property type="project" value="UniProtKB-KW"/>
</dbReference>
<reference evidence="9" key="1">
    <citation type="submission" date="2015-01" db="EMBL/GenBank/DDBJ databases">
        <authorList>
            <person name="Manzoor Shahid"/>
            <person name="Zubair Saima"/>
        </authorList>
    </citation>
    <scope>NUCLEOTIDE SEQUENCE [LARGE SCALE GENOMIC DNA]</scope>
    <source>
        <strain evidence="9">Sp3</strain>
    </source>
</reference>
<dbReference type="EC" id="2.1.1.79" evidence="8"/>
<dbReference type="InterPro" id="IPR050723">
    <property type="entry name" value="CFA/CMAS"/>
</dbReference>
<evidence type="ECO:0000313" key="8">
    <source>
        <dbReference type="EMBL" id="CEO90351.1"/>
    </source>
</evidence>